<evidence type="ECO:0000313" key="3">
    <source>
        <dbReference type="Proteomes" id="UP000249185"/>
    </source>
</evidence>
<protein>
    <submittedName>
        <fullName evidence="2">Uncharacterized protein</fullName>
    </submittedName>
</protein>
<dbReference type="AlphaFoldDB" id="A0A2W5N1D3"/>
<dbReference type="EMBL" id="QFPW01000017">
    <property type="protein sequence ID" value="PZQ47321.1"/>
    <property type="molecule type" value="Genomic_DNA"/>
</dbReference>
<sequence>MPGHAMEETVALQDSADHNSADHRPDELGARLTAALLDARIGLRASGTGAEAVRRAFARAKAEAMVSDPKPR</sequence>
<evidence type="ECO:0000313" key="2">
    <source>
        <dbReference type="EMBL" id="PZQ47321.1"/>
    </source>
</evidence>
<gene>
    <name evidence="2" type="ORF">DI556_17790</name>
</gene>
<reference evidence="2 3" key="1">
    <citation type="submission" date="2017-08" db="EMBL/GenBank/DDBJ databases">
        <title>Infants hospitalized years apart are colonized by the same room-sourced microbial strains.</title>
        <authorList>
            <person name="Brooks B."/>
            <person name="Olm M.R."/>
            <person name="Firek B.A."/>
            <person name="Baker R."/>
            <person name="Thomas B.C."/>
            <person name="Morowitz M.J."/>
            <person name="Banfield J.F."/>
        </authorList>
    </citation>
    <scope>NUCLEOTIDE SEQUENCE [LARGE SCALE GENOMIC DNA]</scope>
    <source>
        <strain evidence="2">S2_005_002_R2_34</strain>
    </source>
</reference>
<feature type="compositionally biased region" description="Basic and acidic residues" evidence="1">
    <location>
        <begin position="15"/>
        <end position="27"/>
    </location>
</feature>
<dbReference type="Proteomes" id="UP000249185">
    <property type="component" value="Unassembled WGS sequence"/>
</dbReference>
<evidence type="ECO:0000256" key="1">
    <source>
        <dbReference type="SAM" id="MobiDB-lite"/>
    </source>
</evidence>
<name>A0A2W5N1D3_RHOSU</name>
<feature type="region of interest" description="Disordered" evidence="1">
    <location>
        <begin position="1"/>
        <end position="27"/>
    </location>
</feature>
<organism evidence="2 3">
    <name type="scientific">Rhodovulum sulfidophilum</name>
    <name type="common">Rhodobacter sulfidophilus</name>
    <dbReference type="NCBI Taxonomy" id="35806"/>
    <lineage>
        <taxon>Bacteria</taxon>
        <taxon>Pseudomonadati</taxon>
        <taxon>Pseudomonadota</taxon>
        <taxon>Alphaproteobacteria</taxon>
        <taxon>Rhodobacterales</taxon>
        <taxon>Paracoccaceae</taxon>
        <taxon>Rhodovulum</taxon>
    </lineage>
</organism>
<proteinExistence type="predicted"/>
<comment type="caution">
    <text evidence="2">The sequence shown here is derived from an EMBL/GenBank/DDBJ whole genome shotgun (WGS) entry which is preliminary data.</text>
</comment>
<accession>A0A2W5N1D3</accession>